<name>A0A0D0D1Q7_9AGAM</name>
<feature type="non-terminal residue" evidence="1">
    <location>
        <position position="1"/>
    </location>
</feature>
<protein>
    <submittedName>
        <fullName evidence="1">Uncharacterized protein</fullName>
    </submittedName>
</protein>
<dbReference type="AlphaFoldDB" id="A0A0D0D1Q7"/>
<proteinExistence type="predicted"/>
<dbReference type="HOGENOM" id="CLU_2518705_0_0_1"/>
<dbReference type="InParanoid" id="A0A0D0D1Q7"/>
<keyword evidence="2" id="KW-1185">Reference proteome</keyword>
<reference evidence="2" key="2">
    <citation type="submission" date="2015-01" db="EMBL/GenBank/DDBJ databases">
        <title>Evolutionary Origins and Diversification of the Mycorrhizal Mutualists.</title>
        <authorList>
            <consortium name="DOE Joint Genome Institute"/>
            <consortium name="Mycorrhizal Genomics Consortium"/>
            <person name="Kohler A."/>
            <person name="Kuo A."/>
            <person name="Nagy L.G."/>
            <person name="Floudas D."/>
            <person name="Copeland A."/>
            <person name="Barry K.W."/>
            <person name="Cichocki N."/>
            <person name="Veneault-Fourrey C."/>
            <person name="LaButti K."/>
            <person name="Lindquist E.A."/>
            <person name="Lipzen A."/>
            <person name="Lundell T."/>
            <person name="Morin E."/>
            <person name="Murat C."/>
            <person name="Riley R."/>
            <person name="Ohm R."/>
            <person name="Sun H."/>
            <person name="Tunlid A."/>
            <person name="Henrissat B."/>
            <person name="Grigoriev I.V."/>
            <person name="Hibbett D.S."/>
            <person name="Martin F."/>
        </authorList>
    </citation>
    <scope>NUCLEOTIDE SEQUENCE [LARGE SCALE GENOMIC DNA]</scope>
    <source>
        <strain evidence="2">Ve08.2h10</strain>
    </source>
</reference>
<dbReference type="Proteomes" id="UP000054538">
    <property type="component" value="Unassembled WGS sequence"/>
</dbReference>
<sequence>FKTILQVMCSDGNKLADLSIASQLFYSMLNVLTSAASPKGYLLLELISSYLQLDSLIGLNVHMESMLTNIEVEHLIFNRRLKVSP</sequence>
<reference evidence="1 2" key="1">
    <citation type="submission" date="2014-04" db="EMBL/GenBank/DDBJ databases">
        <authorList>
            <consortium name="DOE Joint Genome Institute"/>
            <person name="Kuo A."/>
            <person name="Kohler A."/>
            <person name="Jargeat P."/>
            <person name="Nagy L.G."/>
            <person name="Floudas D."/>
            <person name="Copeland A."/>
            <person name="Barry K.W."/>
            <person name="Cichocki N."/>
            <person name="Veneault-Fourrey C."/>
            <person name="LaButti K."/>
            <person name="Lindquist E.A."/>
            <person name="Lipzen A."/>
            <person name="Lundell T."/>
            <person name="Morin E."/>
            <person name="Murat C."/>
            <person name="Sun H."/>
            <person name="Tunlid A."/>
            <person name="Henrissat B."/>
            <person name="Grigoriev I.V."/>
            <person name="Hibbett D.S."/>
            <person name="Martin F."/>
            <person name="Nordberg H.P."/>
            <person name="Cantor M.N."/>
            <person name="Hua S.X."/>
        </authorList>
    </citation>
    <scope>NUCLEOTIDE SEQUENCE [LARGE SCALE GENOMIC DNA]</scope>
    <source>
        <strain evidence="1 2">Ve08.2h10</strain>
    </source>
</reference>
<organism evidence="1 2">
    <name type="scientific">Paxillus rubicundulus Ve08.2h10</name>
    <dbReference type="NCBI Taxonomy" id="930991"/>
    <lineage>
        <taxon>Eukaryota</taxon>
        <taxon>Fungi</taxon>
        <taxon>Dikarya</taxon>
        <taxon>Basidiomycota</taxon>
        <taxon>Agaricomycotina</taxon>
        <taxon>Agaricomycetes</taxon>
        <taxon>Agaricomycetidae</taxon>
        <taxon>Boletales</taxon>
        <taxon>Paxilineae</taxon>
        <taxon>Paxillaceae</taxon>
        <taxon>Paxillus</taxon>
    </lineage>
</organism>
<evidence type="ECO:0000313" key="2">
    <source>
        <dbReference type="Proteomes" id="UP000054538"/>
    </source>
</evidence>
<gene>
    <name evidence="1" type="ORF">PAXRUDRAFT_166670</name>
</gene>
<evidence type="ECO:0000313" key="1">
    <source>
        <dbReference type="EMBL" id="KIK77496.1"/>
    </source>
</evidence>
<accession>A0A0D0D1Q7</accession>
<dbReference type="EMBL" id="KN826960">
    <property type="protein sequence ID" value="KIK77496.1"/>
    <property type="molecule type" value="Genomic_DNA"/>
</dbReference>